<proteinExistence type="predicted"/>
<reference evidence="1" key="1">
    <citation type="submission" date="2021-12" db="EMBL/GenBank/DDBJ databases">
        <authorList>
            <person name="King R."/>
        </authorList>
    </citation>
    <scope>NUCLEOTIDE SEQUENCE</scope>
</reference>
<dbReference type="AlphaFoldDB" id="A0A9P0BL34"/>
<dbReference type="EMBL" id="LR824013">
    <property type="protein sequence ID" value="CAH0579389.1"/>
    <property type="molecule type" value="Genomic_DNA"/>
</dbReference>
<accession>A0A9P0BL34</accession>
<dbReference type="Gene3D" id="3.40.630.30">
    <property type="match status" value="1"/>
</dbReference>
<organism evidence="1 2">
    <name type="scientific">Chrysodeixis includens</name>
    <name type="common">Soybean looper</name>
    <name type="synonym">Pseudoplusia includens</name>
    <dbReference type="NCBI Taxonomy" id="689277"/>
    <lineage>
        <taxon>Eukaryota</taxon>
        <taxon>Metazoa</taxon>
        <taxon>Ecdysozoa</taxon>
        <taxon>Arthropoda</taxon>
        <taxon>Hexapoda</taxon>
        <taxon>Insecta</taxon>
        <taxon>Pterygota</taxon>
        <taxon>Neoptera</taxon>
        <taxon>Endopterygota</taxon>
        <taxon>Lepidoptera</taxon>
        <taxon>Glossata</taxon>
        <taxon>Ditrysia</taxon>
        <taxon>Noctuoidea</taxon>
        <taxon>Noctuidae</taxon>
        <taxon>Plusiinae</taxon>
        <taxon>Chrysodeixis</taxon>
    </lineage>
</organism>
<sequence length="208" mass="24192">MDELVDFHMMYYVQHELTHRISGMLQYKEAVDEYRDILKAKLASLSTFNFICCEERDNKILPNIISCDSMKLIKRGEPFTHEIPENVKSKQLKDYFRILRDWNNLCPVPGVMERFDVESYYDDLGTAVHRNYIGFGIVYHIAALRRKVCQAHGVPMAGAWMTAIGTEKACARAGWEAVYEITKEDLEKVLNLKLEDKPSSFKYRVLRA</sequence>
<dbReference type="Proteomes" id="UP001154114">
    <property type="component" value="Chromosome 10"/>
</dbReference>
<evidence type="ECO:0000313" key="1">
    <source>
        <dbReference type="EMBL" id="CAH0579389.1"/>
    </source>
</evidence>
<protein>
    <submittedName>
        <fullName evidence="1">Uncharacterized protein</fullName>
    </submittedName>
</protein>
<dbReference type="OrthoDB" id="7200114at2759"/>
<gene>
    <name evidence="1" type="ORF">CINC_LOCUS1153</name>
</gene>
<keyword evidence="2" id="KW-1185">Reference proteome</keyword>
<evidence type="ECO:0000313" key="2">
    <source>
        <dbReference type="Proteomes" id="UP001154114"/>
    </source>
</evidence>
<name>A0A9P0BL34_CHRIL</name>